<dbReference type="EMBL" id="LWGR01000021">
    <property type="protein sequence ID" value="KZM68380.1"/>
    <property type="molecule type" value="Genomic_DNA"/>
</dbReference>
<name>A0A164HC22_9NOCA</name>
<keyword evidence="4" id="KW-1185">Reference proteome</keyword>
<proteinExistence type="predicted"/>
<organism evidence="3 4">
    <name type="scientific">Nocardia terpenica</name>
    <dbReference type="NCBI Taxonomy" id="455432"/>
    <lineage>
        <taxon>Bacteria</taxon>
        <taxon>Bacillati</taxon>
        <taxon>Actinomycetota</taxon>
        <taxon>Actinomycetes</taxon>
        <taxon>Mycobacteriales</taxon>
        <taxon>Nocardiaceae</taxon>
        <taxon>Nocardia</taxon>
    </lineage>
</organism>
<accession>A0A164HC22</accession>
<dbReference type="AlphaFoldDB" id="A0A164HC22"/>
<dbReference type="CDD" id="cd00093">
    <property type="entry name" value="HTH_XRE"/>
    <property type="match status" value="1"/>
</dbReference>
<dbReference type="RefSeq" id="WP_067579926.1">
    <property type="nucleotide sequence ID" value="NZ_JABMCZ010000002.1"/>
</dbReference>
<dbReference type="SMART" id="SM00530">
    <property type="entry name" value="HTH_XRE"/>
    <property type="match status" value="1"/>
</dbReference>
<gene>
    <name evidence="3" type="ORF">AWN90_10865</name>
</gene>
<dbReference type="Proteomes" id="UP000076512">
    <property type="component" value="Unassembled WGS sequence"/>
</dbReference>
<dbReference type="PANTHER" id="PTHR35010">
    <property type="entry name" value="BLL4672 PROTEIN-RELATED"/>
    <property type="match status" value="1"/>
</dbReference>
<dbReference type="InterPro" id="IPR010982">
    <property type="entry name" value="Lambda_DNA-bd_dom_sf"/>
</dbReference>
<evidence type="ECO:0000259" key="2">
    <source>
        <dbReference type="PROSITE" id="PS50943"/>
    </source>
</evidence>
<evidence type="ECO:0000313" key="4">
    <source>
        <dbReference type="Proteomes" id="UP000076512"/>
    </source>
</evidence>
<dbReference type="Gene3D" id="3.30.450.180">
    <property type="match status" value="1"/>
</dbReference>
<reference evidence="3 4" key="1">
    <citation type="submission" date="2016-04" db="EMBL/GenBank/DDBJ databases">
        <authorList>
            <person name="Evans L.H."/>
            <person name="Alamgir A."/>
            <person name="Owens N."/>
            <person name="Weber N.D."/>
            <person name="Virtaneva K."/>
            <person name="Barbian K."/>
            <person name="Babar A."/>
            <person name="Rosenke K."/>
        </authorList>
    </citation>
    <scope>NUCLEOTIDE SEQUENCE [LARGE SCALE GENOMIC DNA]</scope>
    <source>
        <strain evidence="3 4">IFM 0406</strain>
    </source>
</reference>
<feature type="region of interest" description="Disordered" evidence="1">
    <location>
        <begin position="241"/>
        <end position="265"/>
    </location>
</feature>
<dbReference type="InterPro" id="IPR001387">
    <property type="entry name" value="Cro/C1-type_HTH"/>
</dbReference>
<protein>
    <recommendedName>
        <fullName evidence="2">HTH cro/C1-type domain-containing protein</fullName>
    </recommendedName>
</protein>
<evidence type="ECO:0000313" key="3">
    <source>
        <dbReference type="EMBL" id="KZM68380.1"/>
    </source>
</evidence>
<feature type="domain" description="HTH cro/C1-type" evidence="2">
    <location>
        <begin position="7"/>
        <end position="61"/>
    </location>
</feature>
<dbReference type="SUPFAM" id="SSF47413">
    <property type="entry name" value="lambda repressor-like DNA-binding domains"/>
    <property type="match status" value="1"/>
</dbReference>
<dbReference type="PROSITE" id="PS50943">
    <property type="entry name" value="HTH_CROC1"/>
    <property type="match status" value="1"/>
</dbReference>
<dbReference type="Pfam" id="PF01381">
    <property type="entry name" value="HTH_3"/>
    <property type="match status" value="1"/>
</dbReference>
<comment type="caution">
    <text evidence="3">The sequence shown here is derived from an EMBL/GenBank/DDBJ whole genome shotgun (WGS) entry which is preliminary data.</text>
</comment>
<dbReference type="GO" id="GO:0003677">
    <property type="term" value="F:DNA binding"/>
    <property type="evidence" value="ECO:0007669"/>
    <property type="project" value="InterPro"/>
</dbReference>
<sequence length="265" mass="29873">MPVGAILQRYRKERKLTQDELAQQAGLSKSLITQIETGKRRAGKEVIAKIALVLDLSATTKRRLLGLIDPAVLRVKLDGVTAIEPTYRELSVVHSYPYPSCYYHPGTSRIIAANAALTHSFPGLRKGVSVVQWHLLSRWAKIVYANPVEWYRYSHGLVRDCRELLEGFVPDSQVKAFIEPLRQAREFDDMWNTSAPRLEEDDDEAAQVHLCDPGDGSIRIMYFRLSEDVYVRGSEGDGPWQHVTFSPAPVPRHPKRGPSSGETRP</sequence>
<evidence type="ECO:0000256" key="1">
    <source>
        <dbReference type="SAM" id="MobiDB-lite"/>
    </source>
</evidence>
<dbReference type="Gene3D" id="1.10.260.40">
    <property type="entry name" value="lambda repressor-like DNA-binding domains"/>
    <property type="match status" value="1"/>
</dbReference>